<name>A0A3M8P7D9_9BACL</name>
<dbReference type="AlphaFoldDB" id="A0A3M8P7D9"/>
<evidence type="ECO:0000313" key="1">
    <source>
        <dbReference type="EMBL" id="RNF39583.1"/>
    </source>
</evidence>
<sequence>MKQNNSEQFRSPPDCAFSAKQTNAVSGKLKGFRTRRLGSVSIANEYHEYETETKLEHPIKNLNGSADSCIRSYPLFLTR</sequence>
<organism evidence="1 2">
    <name type="scientific">Planococcus salinus</name>
    <dbReference type="NCBI Taxonomy" id="1848460"/>
    <lineage>
        <taxon>Bacteria</taxon>
        <taxon>Bacillati</taxon>
        <taxon>Bacillota</taxon>
        <taxon>Bacilli</taxon>
        <taxon>Bacillales</taxon>
        <taxon>Caryophanaceae</taxon>
        <taxon>Planococcus</taxon>
    </lineage>
</organism>
<evidence type="ECO:0000313" key="2">
    <source>
        <dbReference type="Proteomes" id="UP000275473"/>
    </source>
</evidence>
<dbReference type="EMBL" id="RIAX01000005">
    <property type="protein sequence ID" value="RNF39583.1"/>
    <property type="molecule type" value="Genomic_DNA"/>
</dbReference>
<keyword evidence="2" id="KW-1185">Reference proteome</keyword>
<reference evidence="1 2" key="1">
    <citation type="journal article" date="2018" name="Int. J. Syst. Evol. Microbiol.">
        <title>Planococcus salinus sp. nov., a moderately halophilic bacterium isolated from a saline-alkali soil.</title>
        <authorList>
            <person name="Gan L."/>
        </authorList>
    </citation>
    <scope>NUCLEOTIDE SEQUENCE [LARGE SCALE GENOMIC DNA]</scope>
    <source>
        <strain evidence="1 2">LCB217</strain>
    </source>
</reference>
<comment type="caution">
    <text evidence="1">The sequence shown here is derived from an EMBL/GenBank/DDBJ whole genome shotgun (WGS) entry which is preliminary data.</text>
</comment>
<dbReference type="Proteomes" id="UP000275473">
    <property type="component" value="Unassembled WGS sequence"/>
</dbReference>
<proteinExistence type="predicted"/>
<accession>A0A3M8P7D9</accession>
<gene>
    <name evidence="1" type="ORF">EEX84_08910</name>
</gene>
<protein>
    <submittedName>
        <fullName evidence="1">Uncharacterized protein</fullName>
    </submittedName>
</protein>